<feature type="region of interest" description="Disordered" evidence="1">
    <location>
        <begin position="14"/>
        <end position="37"/>
    </location>
</feature>
<gene>
    <name evidence="2" type="ORF">Sxan_06790</name>
</gene>
<dbReference type="AlphaFoldDB" id="A0A919LAY4"/>
<evidence type="ECO:0000256" key="1">
    <source>
        <dbReference type="SAM" id="MobiDB-lite"/>
    </source>
</evidence>
<sequence>MCGVPSTAWSIGRAPASAGRGAPHAAALAGSGPDRAPRTCSCGGGDGPGHACGTGPEDHDPWACLCATLPAIPVSAALLEPVRDDSGRTVDFTVRAGNHVRSAAWRESPDRHVGRRLREVQPGAAVGGLIDALAGVLRSGRALKARAVDCTERRGDGLHRTQLLYDAASCGDRVLATWRPVHNPAERLSLDAQYIASMGWGTWDLLSGPPRGPKDWPRSSTPMRRTRCRCRTSATRSCRRTCPSSRSC</sequence>
<dbReference type="Proteomes" id="UP000600026">
    <property type="component" value="Unassembled WGS sequence"/>
</dbReference>
<feature type="compositionally biased region" description="Low complexity" evidence="1">
    <location>
        <begin position="14"/>
        <end position="32"/>
    </location>
</feature>
<evidence type="ECO:0000313" key="2">
    <source>
        <dbReference type="EMBL" id="GHI83315.1"/>
    </source>
</evidence>
<evidence type="ECO:0000313" key="3">
    <source>
        <dbReference type="Proteomes" id="UP000600026"/>
    </source>
</evidence>
<accession>A0A919LAY4</accession>
<comment type="caution">
    <text evidence="2">The sequence shown here is derived from an EMBL/GenBank/DDBJ whole genome shotgun (WGS) entry which is preliminary data.</text>
</comment>
<dbReference type="EMBL" id="BNEE01000004">
    <property type="protein sequence ID" value="GHI83315.1"/>
    <property type="molecule type" value="Genomic_DNA"/>
</dbReference>
<reference evidence="2" key="1">
    <citation type="submission" date="2020-09" db="EMBL/GenBank/DDBJ databases">
        <title>Whole genome shotgun sequence of Streptomyces xanthophaeus NBRC 12829.</title>
        <authorList>
            <person name="Komaki H."/>
            <person name="Tamura T."/>
        </authorList>
    </citation>
    <scope>NUCLEOTIDE SEQUENCE</scope>
    <source>
        <strain evidence="2">NBRC 12829</strain>
    </source>
</reference>
<organism evidence="2 3">
    <name type="scientific">Streptomyces xanthophaeus</name>
    <dbReference type="NCBI Taxonomy" id="67385"/>
    <lineage>
        <taxon>Bacteria</taxon>
        <taxon>Bacillati</taxon>
        <taxon>Actinomycetota</taxon>
        <taxon>Actinomycetes</taxon>
        <taxon>Kitasatosporales</taxon>
        <taxon>Streptomycetaceae</taxon>
        <taxon>Streptomyces</taxon>
    </lineage>
</organism>
<name>A0A919LAY4_9ACTN</name>
<proteinExistence type="predicted"/>
<protein>
    <submittedName>
        <fullName evidence="2">Uncharacterized protein</fullName>
    </submittedName>
</protein>
<keyword evidence="3" id="KW-1185">Reference proteome</keyword>